<dbReference type="EMBL" id="UGPW01000001">
    <property type="protein sequence ID" value="STY86566.1"/>
    <property type="molecule type" value="Genomic_DNA"/>
</dbReference>
<dbReference type="Proteomes" id="UP000255102">
    <property type="component" value="Unassembled WGS sequence"/>
</dbReference>
<accession>A0A378PJJ5</accession>
<evidence type="ECO:0000313" key="2">
    <source>
        <dbReference type="Proteomes" id="UP000255102"/>
    </source>
</evidence>
<sequence>MPNFDVDGFVASVSDWQLKNECLYIGKTAIFWASAKNGSVYRHELIKPKLLKNLSIRNAKTFNAIFDFL</sequence>
<protein>
    <submittedName>
        <fullName evidence="1">Uncharacterized protein</fullName>
    </submittedName>
</protein>
<evidence type="ECO:0000313" key="1">
    <source>
        <dbReference type="EMBL" id="STY86566.1"/>
    </source>
</evidence>
<name>A0A378PJJ5_9GAMM</name>
<organism evidence="1 2">
    <name type="scientific">Moraxella ovis</name>
    <dbReference type="NCBI Taxonomy" id="29433"/>
    <lineage>
        <taxon>Bacteria</taxon>
        <taxon>Pseudomonadati</taxon>
        <taxon>Pseudomonadota</taxon>
        <taxon>Gammaproteobacteria</taxon>
        <taxon>Moraxellales</taxon>
        <taxon>Moraxellaceae</taxon>
        <taxon>Moraxella</taxon>
    </lineage>
</organism>
<proteinExistence type="predicted"/>
<dbReference type="AlphaFoldDB" id="A0A378PJJ5"/>
<dbReference type="SUPFAM" id="SSF160379">
    <property type="entry name" value="SP0830-like"/>
    <property type="match status" value="1"/>
</dbReference>
<gene>
    <name evidence="1" type="ORF">NCTC11227_00553</name>
</gene>
<reference evidence="1 2" key="1">
    <citation type="submission" date="2018-06" db="EMBL/GenBank/DDBJ databases">
        <authorList>
            <consortium name="Pathogen Informatics"/>
            <person name="Doyle S."/>
        </authorList>
    </citation>
    <scope>NUCLEOTIDE SEQUENCE [LARGE SCALE GENOMIC DNA]</scope>
    <source>
        <strain evidence="1 2">NCTC11227</strain>
    </source>
</reference>
<dbReference type="Gene3D" id="3.30.70.1260">
    <property type="entry name" value="bacterial protein sp0830 like"/>
    <property type="match status" value="1"/>
</dbReference>
<dbReference type="RefSeq" id="WP_084260576.1">
    <property type="nucleotide sequence ID" value="NZ_CP011158.1"/>
</dbReference>